<dbReference type="Proteomes" id="UP000276834">
    <property type="component" value="Unassembled WGS sequence"/>
</dbReference>
<comment type="caution">
    <text evidence="2">The sequence shown here is derived from an EMBL/GenBank/DDBJ whole genome shotgun (WGS) entry which is preliminary data.</text>
</comment>
<accession>A0A3L8SX85</accession>
<name>A0A3L8SX85_CHLGU</name>
<dbReference type="AlphaFoldDB" id="A0A3L8SX85"/>
<keyword evidence="3" id="KW-1185">Reference proteome</keyword>
<feature type="region of interest" description="Disordered" evidence="1">
    <location>
        <begin position="1"/>
        <end position="62"/>
    </location>
</feature>
<protein>
    <submittedName>
        <fullName evidence="2">Uncharacterized protein</fullName>
    </submittedName>
</protein>
<sequence length="155" mass="17093">MAPQERRRCRARSGALGKQRRLWKQSSPGRAGRKSRPEGSSQKTPPFIPLIQSRNRGRGGRASLTAKIVRKLGMLLCETSKITPRCPGLHLDRVTTRCHSPAAGAELGFTPATAFPAPVREEHHTPPPPSIVFGKILADDFRDFEWTELEDGDGC</sequence>
<gene>
    <name evidence="2" type="ORF">DV515_00001673</name>
</gene>
<evidence type="ECO:0000313" key="3">
    <source>
        <dbReference type="Proteomes" id="UP000276834"/>
    </source>
</evidence>
<evidence type="ECO:0000313" key="2">
    <source>
        <dbReference type="EMBL" id="RLW11203.1"/>
    </source>
</evidence>
<proteinExistence type="predicted"/>
<organism evidence="2 3">
    <name type="scientific">Chloebia gouldiae</name>
    <name type="common">Gouldian finch</name>
    <name type="synonym">Erythrura gouldiae</name>
    <dbReference type="NCBI Taxonomy" id="44316"/>
    <lineage>
        <taxon>Eukaryota</taxon>
        <taxon>Metazoa</taxon>
        <taxon>Chordata</taxon>
        <taxon>Craniata</taxon>
        <taxon>Vertebrata</taxon>
        <taxon>Euteleostomi</taxon>
        <taxon>Archelosauria</taxon>
        <taxon>Archosauria</taxon>
        <taxon>Dinosauria</taxon>
        <taxon>Saurischia</taxon>
        <taxon>Theropoda</taxon>
        <taxon>Coelurosauria</taxon>
        <taxon>Aves</taxon>
        <taxon>Neognathae</taxon>
        <taxon>Neoaves</taxon>
        <taxon>Telluraves</taxon>
        <taxon>Australaves</taxon>
        <taxon>Passeriformes</taxon>
        <taxon>Passeroidea</taxon>
        <taxon>Passeridae</taxon>
        <taxon>Chloebia</taxon>
    </lineage>
</organism>
<evidence type="ECO:0000256" key="1">
    <source>
        <dbReference type="SAM" id="MobiDB-lite"/>
    </source>
</evidence>
<reference evidence="2 3" key="1">
    <citation type="journal article" date="2018" name="Proc. R. Soc. B">
        <title>A non-coding region near Follistatin controls head colour polymorphism in the Gouldian finch.</title>
        <authorList>
            <person name="Toomey M.B."/>
            <person name="Marques C.I."/>
            <person name="Andrade P."/>
            <person name="Araujo P.M."/>
            <person name="Sabatino S."/>
            <person name="Gazda M.A."/>
            <person name="Afonso S."/>
            <person name="Lopes R.J."/>
            <person name="Corbo J.C."/>
            <person name="Carneiro M."/>
        </authorList>
    </citation>
    <scope>NUCLEOTIDE SEQUENCE [LARGE SCALE GENOMIC DNA]</scope>
    <source>
        <strain evidence="2">Red01</strain>
        <tissue evidence="2">Muscle</tissue>
    </source>
</reference>
<dbReference type="EMBL" id="QUSF01000003">
    <property type="protein sequence ID" value="RLW11203.1"/>
    <property type="molecule type" value="Genomic_DNA"/>
</dbReference>